<evidence type="ECO:0008006" key="3">
    <source>
        <dbReference type="Google" id="ProtNLM"/>
    </source>
</evidence>
<name>A0A7J8YX15_9ROSI</name>
<sequence length="280" mass="32400">MTTRRQRSDEEACDVAMTRRGCKKARIGLDWWGFEGLDGNSLKDPSSGSRERVVCELWESNNRAWDRNWVQELYSDFLGDQICALPLILDGLSDRIICGEEMTIHALKDCLKACAVLALIGINRCLLDNEYERCIDWLEEATRLLDKKAFKDLISVLWNVWNNRNNAIFRGKDEDARIVWDRAKALGDDFRIHNFTNAPIIPMNPSEPSIFEDITIFGYLIKEIIGMLEFFTEIEINLIGHTSNKVADRLCNLALNKKCTRSFDIEYPCDIHEFVMLDYF</sequence>
<dbReference type="Proteomes" id="UP000593574">
    <property type="component" value="Unassembled WGS sequence"/>
</dbReference>
<keyword evidence="2" id="KW-1185">Reference proteome</keyword>
<reference evidence="1 2" key="1">
    <citation type="journal article" date="2019" name="Genome Biol. Evol.">
        <title>Insights into the evolution of the New World diploid cottons (Gossypium, subgenus Houzingenia) based on genome sequencing.</title>
        <authorList>
            <person name="Grover C.E."/>
            <person name="Arick M.A. 2nd"/>
            <person name="Thrash A."/>
            <person name="Conover J.L."/>
            <person name="Sanders W.S."/>
            <person name="Peterson D.G."/>
            <person name="Frelichowski J.E."/>
            <person name="Scheffler J.A."/>
            <person name="Scheffler B.E."/>
            <person name="Wendel J.F."/>
        </authorList>
    </citation>
    <scope>NUCLEOTIDE SEQUENCE [LARGE SCALE GENOMIC DNA]</scope>
    <source>
        <strain evidence="1">4</strain>
        <tissue evidence="1">Leaf</tissue>
    </source>
</reference>
<evidence type="ECO:0000313" key="2">
    <source>
        <dbReference type="Proteomes" id="UP000593574"/>
    </source>
</evidence>
<proteinExistence type="predicted"/>
<dbReference type="EMBL" id="JABEZV010000001">
    <property type="protein sequence ID" value="MBA0703872.1"/>
    <property type="molecule type" value="Genomic_DNA"/>
</dbReference>
<comment type="caution">
    <text evidence="1">The sequence shown here is derived from an EMBL/GenBank/DDBJ whole genome shotgun (WGS) entry which is preliminary data.</text>
</comment>
<gene>
    <name evidence="1" type="ORF">Golax_016166</name>
</gene>
<evidence type="ECO:0000313" key="1">
    <source>
        <dbReference type="EMBL" id="MBA0703872.1"/>
    </source>
</evidence>
<organism evidence="1 2">
    <name type="scientific">Gossypium laxum</name>
    <dbReference type="NCBI Taxonomy" id="34288"/>
    <lineage>
        <taxon>Eukaryota</taxon>
        <taxon>Viridiplantae</taxon>
        <taxon>Streptophyta</taxon>
        <taxon>Embryophyta</taxon>
        <taxon>Tracheophyta</taxon>
        <taxon>Spermatophyta</taxon>
        <taxon>Magnoliopsida</taxon>
        <taxon>eudicotyledons</taxon>
        <taxon>Gunneridae</taxon>
        <taxon>Pentapetalae</taxon>
        <taxon>rosids</taxon>
        <taxon>malvids</taxon>
        <taxon>Malvales</taxon>
        <taxon>Malvaceae</taxon>
        <taxon>Malvoideae</taxon>
        <taxon>Gossypium</taxon>
    </lineage>
</organism>
<protein>
    <recommendedName>
        <fullName evidence="3">RNase H type-1 domain-containing protein</fullName>
    </recommendedName>
</protein>
<accession>A0A7J8YX15</accession>
<dbReference type="AlphaFoldDB" id="A0A7J8YX15"/>